<dbReference type="Pfam" id="PF19348">
    <property type="entry name" value="DUF5926"/>
    <property type="match status" value="1"/>
</dbReference>
<feature type="compositionally biased region" description="Basic and acidic residues" evidence="1">
    <location>
        <begin position="1"/>
        <end position="19"/>
    </location>
</feature>
<organism evidence="3 4">
    <name type="scientific">Leekyejoonella antrihumi</name>
    <dbReference type="NCBI Taxonomy" id="1660198"/>
    <lineage>
        <taxon>Bacteria</taxon>
        <taxon>Bacillati</taxon>
        <taxon>Actinomycetota</taxon>
        <taxon>Actinomycetes</taxon>
        <taxon>Micrococcales</taxon>
        <taxon>Dermacoccaceae</taxon>
        <taxon>Leekyejoonella</taxon>
    </lineage>
</organism>
<evidence type="ECO:0000313" key="4">
    <source>
        <dbReference type="Proteomes" id="UP000320244"/>
    </source>
</evidence>
<sequence length="328" mass="34917">MAADPDRQCAARHLPDAAPRRVPLLRPGQILGPVGLTLMGKASRKKSQGKKAPRDPRTMPAPFARRPFEGLPGESELVGMREIIPAATATVTFTHEGSDHEATLATVLPMAWSGLHRSDGSVLVALQSGGSSGDASRDLAEALLATLALPEGTPLTSAPKASAASPRLQDLLTGTDLEVTLHEGFDFWVEDQELDADGKASLDRANEAVAPTVRLSSAASAYWCRLGNRCYVRWILPHDEDAATDALARLHAAGNSRLGDGRLLGAFRTCGLLVPVWEVAADQPAESHADDLGELAARFETALAETTPLTADERRARHGIVSRQVTLR</sequence>
<feature type="compositionally biased region" description="Basic residues" evidence="1">
    <location>
        <begin position="42"/>
        <end position="51"/>
    </location>
</feature>
<dbReference type="Proteomes" id="UP000320244">
    <property type="component" value="Unassembled WGS sequence"/>
</dbReference>
<dbReference type="InterPro" id="IPR045970">
    <property type="entry name" value="DUF5926"/>
</dbReference>
<gene>
    <name evidence="3" type="ORF">FGL98_02700</name>
</gene>
<dbReference type="AlphaFoldDB" id="A0A563E6U9"/>
<comment type="caution">
    <text evidence="3">The sequence shown here is derived from an EMBL/GenBank/DDBJ whole genome shotgun (WGS) entry which is preliminary data.</text>
</comment>
<name>A0A563E6U9_9MICO</name>
<reference evidence="3 4" key="2">
    <citation type="submission" date="2019-08" db="EMBL/GenBank/DDBJ databases">
        <title>Jejuicoccus antrihumi gen. nov., sp. nov., a new member of the family Dermacoccaceae isolated from a cave.</title>
        <authorList>
            <person name="Schumann P."/>
            <person name="Kim I.S."/>
        </authorList>
    </citation>
    <scope>NUCLEOTIDE SEQUENCE [LARGE SCALE GENOMIC DNA]</scope>
    <source>
        <strain evidence="3 4">C5-26</strain>
    </source>
</reference>
<keyword evidence="3" id="KW-0413">Isomerase</keyword>
<evidence type="ECO:0000256" key="1">
    <source>
        <dbReference type="SAM" id="MobiDB-lite"/>
    </source>
</evidence>
<evidence type="ECO:0000259" key="2">
    <source>
        <dbReference type="Pfam" id="PF19348"/>
    </source>
</evidence>
<dbReference type="EMBL" id="VCQV01000003">
    <property type="protein sequence ID" value="TWP38155.1"/>
    <property type="molecule type" value="Genomic_DNA"/>
</dbReference>
<protein>
    <submittedName>
        <fullName evidence="3">Topoisomerase II</fullName>
    </submittedName>
</protein>
<keyword evidence="4" id="KW-1185">Reference proteome</keyword>
<feature type="region of interest" description="Disordered" evidence="1">
    <location>
        <begin position="1"/>
        <end position="21"/>
    </location>
</feature>
<reference evidence="3 4" key="1">
    <citation type="submission" date="2019-05" db="EMBL/GenBank/DDBJ databases">
        <authorList>
            <person name="Lee S.D."/>
        </authorList>
    </citation>
    <scope>NUCLEOTIDE SEQUENCE [LARGE SCALE GENOMIC DNA]</scope>
    <source>
        <strain evidence="3 4">C5-26</strain>
    </source>
</reference>
<feature type="region of interest" description="Disordered" evidence="1">
    <location>
        <begin position="35"/>
        <end position="71"/>
    </location>
</feature>
<feature type="domain" description="DUF5926" evidence="2">
    <location>
        <begin position="67"/>
        <end position="328"/>
    </location>
</feature>
<dbReference type="GO" id="GO:0016853">
    <property type="term" value="F:isomerase activity"/>
    <property type="evidence" value="ECO:0007669"/>
    <property type="project" value="UniProtKB-KW"/>
</dbReference>
<dbReference type="OrthoDB" id="5512013at2"/>
<evidence type="ECO:0000313" key="3">
    <source>
        <dbReference type="EMBL" id="TWP38155.1"/>
    </source>
</evidence>
<accession>A0A563E6U9</accession>
<proteinExistence type="predicted"/>